<keyword evidence="2" id="KW-1185">Reference proteome</keyword>
<evidence type="ECO:0000313" key="1">
    <source>
        <dbReference type="EMBL" id="KAL0942939.1"/>
    </source>
</evidence>
<evidence type="ECO:0000313" key="2">
    <source>
        <dbReference type="Proteomes" id="UP000805649"/>
    </source>
</evidence>
<sequence length="477" mass="52315">MCDHIVNVIKTYITQDPGLPRANPTASYWQHVPHELSNVKSAQLPADTDIAVIGSGITGASVTKTLLEKDPSARITVFEARTLCSGATGRNGGQLATNAGEAYFELKERFGSYMAGKIAAFTFMTCDRMREIIAQYAPVDSEYREVTKVRAFLDKLSFAKMKNSIAQMEADHPSLKGVYKIIDSETLLKTHGVHGAVGGVTLPAAAMWPYRIVSNIFHALLSEYPDRLSIETNTPVMSVERVGGKYILTTPRGQTTAGKVVYCTNGYTGHLLPKMRGLLFPVRGTMSVQDLGPNVPNKGASESFGFHYEPYYDEKSQTLADGLWYLTQSAKTGYFFFGGEKGTIDDTLTADDTVLTGHALLHLQNMLPRFFNYTDVKKDQLVSAWSGIMGFTADGAPYIGRLPFSVTGRKGDEEWLAAGYSGYGMPYCWLAGEALANMVTGQSPVDMDWLPEAYLIKEERLSPTGIEDVAEMLASFR</sequence>
<name>A0ACC3ZFW0_COLTU</name>
<reference evidence="1 2" key="1">
    <citation type="journal article" date="2020" name="Phytopathology">
        <title>Genome Sequence Resources of Colletotrichum truncatum, C. plurivorum, C. musicola, and C. sojae: Four Species Pathogenic to Soybean (Glycine max).</title>
        <authorList>
            <person name="Rogerio F."/>
            <person name="Boufleur T.R."/>
            <person name="Ciampi-Guillardi M."/>
            <person name="Sukno S.A."/>
            <person name="Thon M.R."/>
            <person name="Massola Junior N.S."/>
            <person name="Baroncelli R."/>
        </authorList>
    </citation>
    <scope>NUCLEOTIDE SEQUENCE [LARGE SCALE GENOMIC DNA]</scope>
    <source>
        <strain evidence="1 2">CMES1059</strain>
    </source>
</reference>
<proteinExistence type="predicted"/>
<gene>
    <name evidence="1" type="ORF">CTRU02_200825</name>
</gene>
<dbReference type="EMBL" id="VUJX02000001">
    <property type="protein sequence ID" value="KAL0942939.1"/>
    <property type="molecule type" value="Genomic_DNA"/>
</dbReference>
<dbReference type="Proteomes" id="UP000805649">
    <property type="component" value="Unassembled WGS sequence"/>
</dbReference>
<comment type="caution">
    <text evidence="1">The sequence shown here is derived from an EMBL/GenBank/DDBJ whole genome shotgun (WGS) entry which is preliminary data.</text>
</comment>
<organism evidence="1 2">
    <name type="scientific">Colletotrichum truncatum</name>
    <name type="common">Anthracnose fungus</name>
    <name type="synonym">Colletotrichum capsici</name>
    <dbReference type="NCBI Taxonomy" id="5467"/>
    <lineage>
        <taxon>Eukaryota</taxon>
        <taxon>Fungi</taxon>
        <taxon>Dikarya</taxon>
        <taxon>Ascomycota</taxon>
        <taxon>Pezizomycotina</taxon>
        <taxon>Sordariomycetes</taxon>
        <taxon>Hypocreomycetidae</taxon>
        <taxon>Glomerellales</taxon>
        <taxon>Glomerellaceae</taxon>
        <taxon>Colletotrichum</taxon>
        <taxon>Colletotrichum truncatum species complex</taxon>
    </lineage>
</organism>
<accession>A0ACC3ZFW0</accession>
<protein>
    <submittedName>
        <fullName evidence="1">Uncharacterized protein</fullName>
    </submittedName>
</protein>